<gene>
    <name evidence="1" type="ORF">V5O48_013362</name>
</gene>
<organism evidence="1 2">
    <name type="scientific">Marasmius crinis-equi</name>
    <dbReference type="NCBI Taxonomy" id="585013"/>
    <lineage>
        <taxon>Eukaryota</taxon>
        <taxon>Fungi</taxon>
        <taxon>Dikarya</taxon>
        <taxon>Basidiomycota</taxon>
        <taxon>Agaricomycotina</taxon>
        <taxon>Agaricomycetes</taxon>
        <taxon>Agaricomycetidae</taxon>
        <taxon>Agaricales</taxon>
        <taxon>Marasmiineae</taxon>
        <taxon>Marasmiaceae</taxon>
        <taxon>Marasmius</taxon>
    </lineage>
</organism>
<evidence type="ECO:0000313" key="1">
    <source>
        <dbReference type="EMBL" id="KAL0568626.1"/>
    </source>
</evidence>
<dbReference type="Proteomes" id="UP001465976">
    <property type="component" value="Unassembled WGS sequence"/>
</dbReference>
<keyword evidence="2" id="KW-1185">Reference proteome</keyword>
<dbReference type="EMBL" id="JBAHYK010001293">
    <property type="protein sequence ID" value="KAL0568626.1"/>
    <property type="molecule type" value="Genomic_DNA"/>
</dbReference>
<comment type="caution">
    <text evidence="1">The sequence shown here is derived from an EMBL/GenBank/DDBJ whole genome shotgun (WGS) entry which is preliminary data.</text>
</comment>
<proteinExistence type="predicted"/>
<reference evidence="1 2" key="1">
    <citation type="submission" date="2024-02" db="EMBL/GenBank/DDBJ databases">
        <title>A draft genome for the cacao thread blight pathogen Marasmius crinis-equi.</title>
        <authorList>
            <person name="Cohen S.P."/>
            <person name="Baruah I.K."/>
            <person name="Amoako-Attah I."/>
            <person name="Bukari Y."/>
            <person name="Meinhardt L.W."/>
            <person name="Bailey B.A."/>
        </authorList>
    </citation>
    <scope>NUCLEOTIDE SEQUENCE [LARGE SCALE GENOMIC DNA]</scope>
    <source>
        <strain evidence="1 2">GH-76</strain>
    </source>
</reference>
<accession>A0ABR3F0Q1</accession>
<protein>
    <submittedName>
        <fullName evidence="1">Uncharacterized protein</fullName>
    </submittedName>
</protein>
<sequence length="169" mass="19584">MQKAEDATVFDEFYSMRNPAVVLLTKEERDTLNRMKAEGSSLRSYFLSLVLSYCQLDFHHLCTSPSMFAAAHRMEEYFKGQIPSTLAQTLSKEEQQQFRDMMDCCLRESLKLVEAYHHKRSKKRSSIDQQEAEEAYPCPVDLEHLVASTETYVRDIEQQVSALKVIFPS</sequence>
<name>A0ABR3F0Q1_9AGAR</name>
<evidence type="ECO:0000313" key="2">
    <source>
        <dbReference type="Proteomes" id="UP001465976"/>
    </source>
</evidence>